<dbReference type="OrthoDB" id="793244at2"/>
<accession>A0A2T7BP71</accession>
<evidence type="ECO:0000313" key="3">
    <source>
        <dbReference type="Proteomes" id="UP000244450"/>
    </source>
</evidence>
<gene>
    <name evidence="2" type="ORF">DCC81_08495</name>
</gene>
<dbReference type="Gene3D" id="3.40.30.10">
    <property type="entry name" value="Glutaredoxin"/>
    <property type="match status" value="1"/>
</dbReference>
<dbReference type="Pfam" id="PF08534">
    <property type="entry name" value="Redoxin"/>
    <property type="match status" value="1"/>
</dbReference>
<reference evidence="2 3" key="1">
    <citation type="submission" date="2018-04" db="EMBL/GenBank/DDBJ databases">
        <title>Chitinophaga fuyangensis sp. nov., isolated from soil in a chemical factory.</title>
        <authorList>
            <person name="Chen K."/>
        </authorList>
    </citation>
    <scope>NUCLEOTIDE SEQUENCE [LARGE SCALE GENOMIC DNA]</scope>
    <source>
        <strain evidence="2 3">LY-1</strain>
    </source>
</reference>
<keyword evidence="3" id="KW-1185">Reference proteome</keyword>
<dbReference type="PANTHER" id="PTHR42852">
    <property type="entry name" value="THIOL:DISULFIDE INTERCHANGE PROTEIN DSBE"/>
    <property type="match status" value="1"/>
</dbReference>
<dbReference type="SUPFAM" id="SSF52833">
    <property type="entry name" value="Thioredoxin-like"/>
    <property type="match status" value="1"/>
</dbReference>
<dbReference type="AlphaFoldDB" id="A0A2T7BP71"/>
<dbReference type="CDD" id="cd02966">
    <property type="entry name" value="TlpA_like_family"/>
    <property type="match status" value="1"/>
</dbReference>
<dbReference type="PANTHER" id="PTHR42852:SF13">
    <property type="entry name" value="PROTEIN DIPZ"/>
    <property type="match status" value="1"/>
</dbReference>
<dbReference type="InterPro" id="IPR050553">
    <property type="entry name" value="Thioredoxin_ResA/DsbE_sf"/>
</dbReference>
<protein>
    <recommendedName>
        <fullName evidence="1">Thioredoxin domain-containing protein</fullName>
    </recommendedName>
</protein>
<comment type="caution">
    <text evidence="2">The sequence shown here is derived from an EMBL/GenBank/DDBJ whole genome shotgun (WGS) entry which is preliminary data.</text>
</comment>
<evidence type="ECO:0000313" key="2">
    <source>
        <dbReference type="EMBL" id="PUZ29473.1"/>
    </source>
</evidence>
<dbReference type="RefSeq" id="WP_108686110.1">
    <property type="nucleotide sequence ID" value="NZ_QCYK01000001.1"/>
</dbReference>
<dbReference type="InterPro" id="IPR013766">
    <property type="entry name" value="Thioredoxin_domain"/>
</dbReference>
<dbReference type="Proteomes" id="UP000244450">
    <property type="component" value="Unassembled WGS sequence"/>
</dbReference>
<feature type="domain" description="Thioredoxin" evidence="1">
    <location>
        <begin position="60"/>
        <end position="205"/>
    </location>
</feature>
<organism evidence="2 3">
    <name type="scientific">Chitinophaga parva</name>
    <dbReference type="NCBI Taxonomy" id="2169414"/>
    <lineage>
        <taxon>Bacteria</taxon>
        <taxon>Pseudomonadati</taxon>
        <taxon>Bacteroidota</taxon>
        <taxon>Chitinophagia</taxon>
        <taxon>Chitinophagales</taxon>
        <taxon>Chitinophagaceae</taxon>
        <taxon>Chitinophaga</taxon>
    </lineage>
</organism>
<sequence>MRVNVNCALYGRCYAVARRFMLAAFLCCFFYGSTDGRDSIPVVSADGNGDGAVDSPVKPLSVGDEVPDISFEMINYPKSTAKLSDFRGKLVILDFWGTFCTSCIATFPEEMELKRQFGDKVEILLVNSYEKKEKVEDFLKSFAEKKGVKLTLPMVVRDSVAKELFPHTGVPHCVWINENGQVIAITSAGEIDKEHIVIALQGKRLNWLVKDDYVIGDYSKPYLLSAGDKTEGVLVDDKAALELYNLGSENRSTPISIFTKALKMDYSVDGSVSNNKYETTGRRIINQPLLRFFQYGYDVRIPPVRWIFECDTTLFEGKGGVPPVYCFELVAQDGLNADAVKNLIKLDLYKAFGLTGCIEKRIVNCNEVVLEHKYYNKGSLNETGMQRIALGDFIERLNSGSDSYLLGDNDKDALLLVENQSIENLYKLEFGDVEKILRRNGYSLKQKQCEIECFIIKEQR</sequence>
<evidence type="ECO:0000259" key="1">
    <source>
        <dbReference type="PROSITE" id="PS51352"/>
    </source>
</evidence>
<dbReference type="GO" id="GO:0016491">
    <property type="term" value="F:oxidoreductase activity"/>
    <property type="evidence" value="ECO:0007669"/>
    <property type="project" value="InterPro"/>
</dbReference>
<name>A0A2T7BP71_9BACT</name>
<dbReference type="EMBL" id="QCYK01000001">
    <property type="protein sequence ID" value="PUZ29473.1"/>
    <property type="molecule type" value="Genomic_DNA"/>
</dbReference>
<proteinExistence type="predicted"/>
<dbReference type="InterPro" id="IPR013740">
    <property type="entry name" value="Redoxin"/>
</dbReference>
<dbReference type="PROSITE" id="PS51352">
    <property type="entry name" value="THIOREDOXIN_2"/>
    <property type="match status" value="1"/>
</dbReference>
<dbReference type="InterPro" id="IPR036249">
    <property type="entry name" value="Thioredoxin-like_sf"/>
</dbReference>